<accession>A0ABX7MWP7</accession>
<dbReference type="EMBL" id="CP071247">
    <property type="protein sequence ID" value="QSP95912.1"/>
    <property type="molecule type" value="Genomic_DNA"/>
</dbReference>
<reference evidence="3 4" key="1">
    <citation type="submission" date="2021-03" db="EMBL/GenBank/DDBJ databases">
        <title>Genome sequencing of Marinobacter sp. LPB0319.</title>
        <authorList>
            <person name="Kim J."/>
        </authorList>
    </citation>
    <scope>NUCLEOTIDE SEQUENCE [LARGE SCALE GENOMIC DNA]</scope>
    <source>
        <strain evidence="3 4">LPB0319</strain>
    </source>
</reference>
<feature type="chain" id="PRO_5046837895" evidence="1">
    <location>
        <begin position="30"/>
        <end position="154"/>
    </location>
</feature>
<feature type="signal peptide" evidence="1">
    <location>
        <begin position="1"/>
        <end position="29"/>
    </location>
</feature>
<sequence>MSNNSIARLLARTCLITLTWLVLSLQAQAAGNKDFGDYRVHWSVLPSTFLAPEVARANDLRRSKGIGIINIAIMKENDDGSLSPVGGQVEGKATNDVQQVRFLAFRRVQEGDAVYFIAEYQYSPGELMTFNITARPTGVQQDMPVRFSHTLFSD</sequence>
<dbReference type="RefSeq" id="WP_206645147.1">
    <property type="nucleotide sequence ID" value="NZ_CP071247.1"/>
</dbReference>
<evidence type="ECO:0000313" key="4">
    <source>
        <dbReference type="Proteomes" id="UP000663555"/>
    </source>
</evidence>
<evidence type="ECO:0000259" key="2">
    <source>
        <dbReference type="Pfam" id="PF14467"/>
    </source>
</evidence>
<dbReference type="Gene3D" id="2.60.40.3340">
    <property type="entry name" value="Domain of unknown function DUF4426"/>
    <property type="match status" value="1"/>
</dbReference>
<dbReference type="InterPro" id="IPR025218">
    <property type="entry name" value="DUF4426"/>
</dbReference>
<dbReference type="Pfam" id="PF14467">
    <property type="entry name" value="DUF4426"/>
    <property type="match status" value="1"/>
</dbReference>
<name>A0ABX7MWP7_9GAMM</name>
<keyword evidence="4" id="KW-1185">Reference proteome</keyword>
<protein>
    <submittedName>
        <fullName evidence="3">DUF4426 domain-containing protein</fullName>
    </submittedName>
</protein>
<gene>
    <name evidence="3" type="ORF">LPB19_05775</name>
</gene>
<evidence type="ECO:0000256" key="1">
    <source>
        <dbReference type="SAM" id="SignalP"/>
    </source>
</evidence>
<proteinExistence type="predicted"/>
<keyword evidence="1" id="KW-0732">Signal</keyword>
<evidence type="ECO:0000313" key="3">
    <source>
        <dbReference type="EMBL" id="QSP95912.1"/>
    </source>
</evidence>
<organism evidence="3 4">
    <name type="scientific">Marinobacter salinisoli</name>
    <dbReference type="NCBI Taxonomy" id="2769486"/>
    <lineage>
        <taxon>Bacteria</taxon>
        <taxon>Pseudomonadati</taxon>
        <taxon>Pseudomonadota</taxon>
        <taxon>Gammaproteobacteria</taxon>
        <taxon>Pseudomonadales</taxon>
        <taxon>Marinobacteraceae</taxon>
        <taxon>Marinobacter</taxon>
    </lineage>
</organism>
<feature type="domain" description="DUF4426" evidence="2">
    <location>
        <begin position="33"/>
        <end position="154"/>
    </location>
</feature>
<dbReference type="Proteomes" id="UP000663555">
    <property type="component" value="Chromosome"/>
</dbReference>